<keyword evidence="3" id="KW-1185">Reference proteome</keyword>
<dbReference type="PANTHER" id="PTHR42345:SF2">
    <property type="entry name" value="HELICASE-LIKE PROTEIN"/>
    <property type="match status" value="1"/>
</dbReference>
<evidence type="ECO:0008006" key="4">
    <source>
        <dbReference type="Google" id="ProtNLM"/>
    </source>
</evidence>
<reference evidence="2" key="1">
    <citation type="journal article" date="2023" name="Mol. Phylogenet. Evol.">
        <title>Genome-scale phylogeny and comparative genomics of the fungal order Sordariales.</title>
        <authorList>
            <person name="Hensen N."/>
            <person name="Bonometti L."/>
            <person name="Westerberg I."/>
            <person name="Brannstrom I.O."/>
            <person name="Guillou S."/>
            <person name="Cros-Aarteil S."/>
            <person name="Calhoun S."/>
            <person name="Haridas S."/>
            <person name="Kuo A."/>
            <person name="Mondo S."/>
            <person name="Pangilinan J."/>
            <person name="Riley R."/>
            <person name="LaButti K."/>
            <person name="Andreopoulos B."/>
            <person name="Lipzen A."/>
            <person name="Chen C."/>
            <person name="Yan M."/>
            <person name="Daum C."/>
            <person name="Ng V."/>
            <person name="Clum A."/>
            <person name="Steindorff A."/>
            <person name="Ohm R.A."/>
            <person name="Martin F."/>
            <person name="Silar P."/>
            <person name="Natvig D.O."/>
            <person name="Lalanne C."/>
            <person name="Gautier V."/>
            <person name="Ament-Velasquez S.L."/>
            <person name="Kruys A."/>
            <person name="Hutchinson M.I."/>
            <person name="Powell A.J."/>
            <person name="Barry K."/>
            <person name="Miller A.N."/>
            <person name="Grigoriev I.V."/>
            <person name="Debuchy R."/>
            <person name="Gladieux P."/>
            <person name="Hiltunen Thoren M."/>
            <person name="Johannesson H."/>
        </authorList>
    </citation>
    <scope>NUCLEOTIDE SEQUENCE</scope>
    <source>
        <strain evidence="2">CBS 359.72</strain>
    </source>
</reference>
<comment type="caution">
    <text evidence="2">The sequence shown here is derived from an EMBL/GenBank/DDBJ whole genome shotgun (WGS) entry which is preliminary data.</text>
</comment>
<feature type="region of interest" description="Disordered" evidence="1">
    <location>
        <begin position="430"/>
        <end position="462"/>
    </location>
</feature>
<protein>
    <recommendedName>
        <fullName evidence="4">Helicase-like protein</fullName>
    </recommendedName>
</protein>
<dbReference type="AlphaFoldDB" id="A0AAN7HRW9"/>
<organism evidence="2 3">
    <name type="scientific">Corynascus novoguineensis</name>
    <dbReference type="NCBI Taxonomy" id="1126955"/>
    <lineage>
        <taxon>Eukaryota</taxon>
        <taxon>Fungi</taxon>
        <taxon>Dikarya</taxon>
        <taxon>Ascomycota</taxon>
        <taxon>Pezizomycotina</taxon>
        <taxon>Sordariomycetes</taxon>
        <taxon>Sordariomycetidae</taxon>
        <taxon>Sordariales</taxon>
        <taxon>Chaetomiaceae</taxon>
        <taxon>Corynascus</taxon>
    </lineage>
</organism>
<proteinExistence type="predicted"/>
<dbReference type="Proteomes" id="UP001303647">
    <property type="component" value="Unassembled WGS sequence"/>
</dbReference>
<evidence type="ECO:0000313" key="3">
    <source>
        <dbReference type="Proteomes" id="UP001303647"/>
    </source>
</evidence>
<accession>A0AAN7HRW9</accession>
<reference evidence="2" key="2">
    <citation type="submission" date="2023-05" db="EMBL/GenBank/DDBJ databases">
        <authorList>
            <consortium name="Lawrence Berkeley National Laboratory"/>
            <person name="Steindorff A."/>
            <person name="Hensen N."/>
            <person name="Bonometti L."/>
            <person name="Westerberg I."/>
            <person name="Brannstrom I.O."/>
            <person name="Guillou S."/>
            <person name="Cros-Aarteil S."/>
            <person name="Calhoun S."/>
            <person name="Haridas S."/>
            <person name="Kuo A."/>
            <person name="Mondo S."/>
            <person name="Pangilinan J."/>
            <person name="Riley R."/>
            <person name="Labutti K."/>
            <person name="Andreopoulos B."/>
            <person name="Lipzen A."/>
            <person name="Chen C."/>
            <person name="Yanf M."/>
            <person name="Daum C."/>
            <person name="Ng V."/>
            <person name="Clum A."/>
            <person name="Ohm R."/>
            <person name="Martin F."/>
            <person name="Silar P."/>
            <person name="Natvig D."/>
            <person name="Lalanne C."/>
            <person name="Gautier V."/>
            <person name="Ament-Velasquez S.L."/>
            <person name="Kruys A."/>
            <person name="Hutchinson M.I."/>
            <person name="Powell A.J."/>
            <person name="Barry K."/>
            <person name="Miller A.N."/>
            <person name="Grigoriev I.V."/>
            <person name="Debuchy R."/>
            <person name="Gladieux P."/>
            <person name="Thoren M.H."/>
            <person name="Johannesson H."/>
        </authorList>
    </citation>
    <scope>NUCLEOTIDE SEQUENCE</scope>
    <source>
        <strain evidence="2">CBS 359.72</strain>
    </source>
</reference>
<feature type="compositionally biased region" description="Basic and acidic residues" evidence="1">
    <location>
        <begin position="437"/>
        <end position="456"/>
    </location>
</feature>
<sequence length="923" mass="101926">MATLTESEVEKLFSGAPQYFARSEGHYTGAPHPSVAFPWDEELEIRDLTDHTQIEDKAWGSITAWPHITRDVNSDRSAAQRASEAKRRAHFYPRCRERPNMLSMFGLEKGSLGYQAALELAVSDALQEEQWGFERLGPRAPAIVKQRQNILTSKDGLRHVDETLIMEQLIKNGQRYCEPHPREPRISSELYNELFSQILHPPTKVLDHRDPYSLSVQIMALVRILAAPNMWIDFSHVEWRIRLGQLLWENSKDGNAENGSSAETSDQATGLHEERYWLLLQILLACELLVRLDAITEGEELGVESIRPAEIHKFEKEATKSVKWSLILARVWLENIEVVKTEASRPADAEGKSSGWLATLTKRKSLTRDHDAHSHQNRAPVYATRGKHVRRQVDGLAHFARRLRWPESGSYVSQITENCRSVVDGTPLSTTFARPSSRSDSHHLFHLGHPKEDAQKRPPPSKRMRISTALIPSGWLSKSYVSGLMLPGDGLCHFLMATLLENDPEALSRLGPTANLCGGFVYSGKSFWSTSCIVGRVLGAGKGAVECMGWISSDVIPQGLGDGWVDIQGEETREDALQVDRKARLWGKKAVERESSVLGDTDPSSVLPADFIIPFENVYLEKEPPALDIALKALNLRGPVRSNHAIPADDSEVIPSSDVSSASQPSTYAASVTFAVTDLDSEEVQEYTYSLTKDINFVTAHPCVPSQHVKIMKSPSSPTIQQVDLSGHGISGRTASAVGHPLHKYYTYVALHLSELLVKEDITLESLLGSYSSSAAQQRPTVNPSSPRNSNASARVLVIDCITGFQPQPQEHEIPLSPVISRTDSNASAAMLASPTSSNLALGGNVGSGERDGTEAAALESASKKMHSESRRRQFGSDMEILVRAICAEKGWNALISRRRRGCLACAIREAGALGWKVVIRVD</sequence>
<evidence type="ECO:0000256" key="1">
    <source>
        <dbReference type="SAM" id="MobiDB-lite"/>
    </source>
</evidence>
<evidence type="ECO:0000313" key="2">
    <source>
        <dbReference type="EMBL" id="KAK4248869.1"/>
    </source>
</evidence>
<name>A0AAN7HRW9_9PEZI</name>
<dbReference type="PANTHER" id="PTHR42345">
    <property type="entry name" value="TPR_REGION DOMAIN-CONTAINING PROTEIN"/>
    <property type="match status" value="1"/>
</dbReference>
<dbReference type="EMBL" id="MU857631">
    <property type="protein sequence ID" value="KAK4248869.1"/>
    <property type="molecule type" value="Genomic_DNA"/>
</dbReference>
<gene>
    <name evidence="2" type="ORF">C7999DRAFT_39997</name>
</gene>